<dbReference type="EMBL" id="JAINUF010000011">
    <property type="protein sequence ID" value="KAJ8347326.1"/>
    <property type="molecule type" value="Genomic_DNA"/>
</dbReference>
<dbReference type="SUPFAM" id="SSF57667">
    <property type="entry name" value="beta-beta-alpha zinc fingers"/>
    <property type="match status" value="2"/>
</dbReference>
<dbReference type="Proteomes" id="UP001152622">
    <property type="component" value="Chromosome 11"/>
</dbReference>
<feature type="compositionally biased region" description="Basic and acidic residues" evidence="9">
    <location>
        <begin position="220"/>
        <end position="234"/>
    </location>
</feature>
<feature type="domain" description="C2H2-type" evidence="10">
    <location>
        <begin position="441"/>
        <end position="468"/>
    </location>
</feature>
<feature type="domain" description="C2H2-type" evidence="10">
    <location>
        <begin position="385"/>
        <end position="412"/>
    </location>
</feature>
<reference evidence="11" key="1">
    <citation type="journal article" date="2023" name="Science">
        <title>Genome structures resolve the early diversification of teleost fishes.</title>
        <authorList>
            <person name="Parey E."/>
            <person name="Louis A."/>
            <person name="Montfort J."/>
            <person name="Bouchez O."/>
            <person name="Roques C."/>
            <person name="Iampietro C."/>
            <person name="Lluch J."/>
            <person name="Castinel A."/>
            <person name="Donnadieu C."/>
            <person name="Desvignes T."/>
            <person name="Floi Bucao C."/>
            <person name="Jouanno E."/>
            <person name="Wen M."/>
            <person name="Mejri S."/>
            <person name="Dirks R."/>
            <person name="Jansen H."/>
            <person name="Henkel C."/>
            <person name="Chen W.J."/>
            <person name="Zahm M."/>
            <person name="Cabau C."/>
            <person name="Klopp C."/>
            <person name="Thompson A.W."/>
            <person name="Robinson-Rechavi M."/>
            <person name="Braasch I."/>
            <person name="Lecointre G."/>
            <person name="Bobe J."/>
            <person name="Postlethwait J.H."/>
            <person name="Berthelot C."/>
            <person name="Roest Crollius H."/>
            <person name="Guiguen Y."/>
        </authorList>
    </citation>
    <scope>NUCLEOTIDE SEQUENCE</scope>
    <source>
        <strain evidence="11">WJC10195</strain>
    </source>
</reference>
<keyword evidence="3" id="KW-0677">Repeat</keyword>
<dbReference type="PANTHER" id="PTHR24390">
    <property type="entry name" value="ZINC FINGER PROTEIN"/>
    <property type="match status" value="1"/>
</dbReference>
<dbReference type="GO" id="GO:0006357">
    <property type="term" value="P:regulation of transcription by RNA polymerase II"/>
    <property type="evidence" value="ECO:0007669"/>
    <property type="project" value="TreeGrafter"/>
</dbReference>
<dbReference type="GO" id="GO:0000978">
    <property type="term" value="F:RNA polymerase II cis-regulatory region sequence-specific DNA binding"/>
    <property type="evidence" value="ECO:0007669"/>
    <property type="project" value="TreeGrafter"/>
</dbReference>
<dbReference type="PROSITE" id="PS50157">
    <property type="entry name" value="ZINC_FINGER_C2H2_2"/>
    <property type="match status" value="4"/>
</dbReference>
<evidence type="ECO:0000256" key="9">
    <source>
        <dbReference type="SAM" id="MobiDB-lite"/>
    </source>
</evidence>
<evidence type="ECO:0000256" key="7">
    <source>
        <dbReference type="ARBA" id="ARBA00023242"/>
    </source>
</evidence>
<evidence type="ECO:0000256" key="4">
    <source>
        <dbReference type="ARBA" id="ARBA00022771"/>
    </source>
</evidence>
<feature type="domain" description="C2H2-type" evidence="10">
    <location>
        <begin position="413"/>
        <end position="440"/>
    </location>
</feature>
<proteinExistence type="predicted"/>
<dbReference type="PANTHER" id="PTHR24390:SF159">
    <property type="entry name" value="GROWTH FACTOR INDEPENDENT 1 TRANSCRIPTIONAL REPRESSOR"/>
    <property type="match status" value="1"/>
</dbReference>
<feature type="domain" description="C2H2-type" evidence="10">
    <location>
        <begin position="357"/>
        <end position="384"/>
    </location>
</feature>
<keyword evidence="7" id="KW-0539">Nucleus</keyword>
<evidence type="ECO:0000256" key="2">
    <source>
        <dbReference type="ARBA" id="ARBA00022723"/>
    </source>
</evidence>
<dbReference type="FunFam" id="3.30.160.60:FF:000065">
    <property type="entry name" value="B-cell CLL/lymphoma 6, member B"/>
    <property type="match status" value="1"/>
</dbReference>
<dbReference type="FunFam" id="3.30.160.60:FF:000100">
    <property type="entry name" value="Zinc finger 45-like"/>
    <property type="match status" value="2"/>
</dbReference>
<sequence>MSGGMSDSVSVFQSQVASVLEVLFNVAVVEITKLFEDGRVVSEGTGVSGARTNPTTPVLVQEELRTRAESALGNLRKNIHSVGVQVRDGEKWRSDGKRAFLAAEGGAGFWEGGGHISTSRTEVVNVEASPSIAVECKLAGAAQRKSPPSPAAPPADRSGADGVGVATGPEGPAEGGNPLSKRKSSKKLSSQHTPGGGEEQAAQSTPGGGEEQAAQSTPVQEERDAQSDGRKRGPEQAALQLDSQHCKAPRVEQQAELSPVLAPPQLAPPLMAPPPPGGAVACAGGYEEARSLRPCSVRLVNVLLVFRGRGRGQSGRGRKGAPLPKELRPHQRLHTGKRPCCFTECGDGVWRLQSRAHACQLCGKKFKRRKVLKRHQRFHTGEKPYSCDHCRKTFALRKNLRRHERFHTGERPHCCTLCGKKFRLRESLKSHLRFHTGERPFACTLCSKRFRVPRNLKRHLATHKAVRPPPPHVDQGPEKP</sequence>
<feature type="region of interest" description="Disordered" evidence="9">
    <location>
        <begin position="459"/>
        <end position="480"/>
    </location>
</feature>
<evidence type="ECO:0000256" key="1">
    <source>
        <dbReference type="ARBA" id="ARBA00004123"/>
    </source>
</evidence>
<evidence type="ECO:0000313" key="12">
    <source>
        <dbReference type="Proteomes" id="UP001152622"/>
    </source>
</evidence>
<keyword evidence="5" id="KW-0862">Zinc</keyword>
<dbReference type="Pfam" id="PF00096">
    <property type="entry name" value="zf-C2H2"/>
    <property type="match status" value="3"/>
</dbReference>
<dbReference type="Gene3D" id="3.30.160.60">
    <property type="entry name" value="Classic Zinc Finger"/>
    <property type="match status" value="4"/>
</dbReference>
<evidence type="ECO:0000256" key="5">
    <source>
        <dbReference type="ARBA" id="ARBA00022833"/>
    </source>
</evidence>
<evidence type="ECO:0000313" key="11">
    <source>
        <dbReference type="EMBL" id="KAJ8347326.1"/>
    </source>
</evidence>
<comment type="caution">
    <text evidence="11">The sequence shown here is derived from an EMBL/GenBank/DDBJ whole genome shotgun (WGS) entry which is preliminary data.</text>
</comment>
<dbReference type="GO" id="GO:0003700">
    <property type="term" value="F:DNA-binding transcription factor activity"/>
    <property type="evidence" value="ECO:0007669"/>
    <property type="project" value="TreeGrafter"/>
</dbReference>
<evidence type="ECO:0000256" key="6">
    <source>
        <dbReference type="ARBA" id="ARBA00023125"/>
    </source>
</evidence>
<evidence type="ECO:0000256" key="8">
    <source>
        <dbReference type="PROSITE-ProRule" id="PRU00042"/>
    </source>
</evidence>
<evidence type="ECO:0000256" key="3">
    <source>
        <dbReference type="ARBA" id="ARBA00022737"/>
    </source>
</evidence>
<dbReference type="GO" id="GO:0005634">
    <property type="term" value="C:nucleus"/>
    <property type="evidence" value="ECO:0007669"/>
    <property type="project" value="UniProtKB-SubCell"/>
</dbReference>
<dbReference type="InterPro" id="IPR036236">
    <property type="entry name" value="Znf_C2H2_sf"/>
</dbReference>
<dbReference type="InterPro" id="IPR013087">
    <property type="entry name" value="Znf_C2H2_type"/>
</dbReference>
<dbReference type="FunFam" id="3.30.160.60:FF:002343">
    <property type="entry name" value="Zinc finger protein 33A"/>
    <property type="match status" value="1"/>
</dbReference>
<dbReference type="AlphaFoldDB" id="A0A9Q1EY92"/>
<dbReference type="OrthoDB" id="10004641at2759"/>
<keyword evidence="4 8" id="KW-0863">Zinc-finger</keyword>
<keyword evidence="6" id="KW-0238">DNA-binding</keyword>
<dbReference type="SMART" id="SM00355">
    <property type="entry name" value="ZnF_C2H2"/>
    <property type="match status" value="4"/>
</dbReference>
<keyword evidence="12" id="KW-1185">Reference proteome</keyword>
<dbReference type="GO" id="GO:0008270">
    <property type="term" value="F:zinc ion binding"/>
    <property type="evidence" value="ECO:0007669"/>
    <property type="project" value="UniProtKB-KW"/>
</dbReference>
<organism evidence="11 12">
    <name type="scientific">Synaphobranchus kaupii</name>
    <name type="common">Kaup's arrowtooth eel</name>
    <dbReference type="NCBI Taxonomy" id="118154"/>
    <lineage>
        <taxon>Eukaryota</taxon>
        <taxon>Metazoa</taxon>
        <taxon>Chordata</taxon>
        <taxon>Craniata</taxon>
        <taxon>Vertebrata</taxon>
        <taxon>Euteleostomi</taxon>
        <taxon>Actinopterygii</taxon>
        <taxon>Neopterygii</taxon>
        <taxon>Teleostei</taxon>
        <taxon>Anguilliformes</taxon>
        <taxon>Synaphobranchidae</taxon>
        <taxon>Synaphobranchus</taxon>
    </lineage>
</organism>
<evidence type="ECO:0000259" key="10">
    <source>
        <dbReference type="PROSITE" id="PS50157"/>
    </source>
</evidence>
<comment type="subcellular location">
    <subcellularLocation>
        <location evidence="1">Nucleus</location>
    </subcellularLocation>
</comment>
<name>A0A9Q1EY92_SYNKA</name>
<keyword evidence="2" id="KW-0479">Metal-binding</keyword>
<dbReference type="PROSITE" id="PS00028">
    <property type="entry name" value="ZINC_FINGER_C2H2_1"/>
    <property type="match status" value="4"/>
</dbReference>
<feature type="region of interest" description="Disordered" evidence="9">
    <location>
        <begin position="140"/>
        <end position="257"/>
    </location>
</feature>
<accession>A0A9Q1EY92</accession>
<protein>
    <recommendedName>
        <fullName evidence="10">C2H2-type domain-containing protein</fullName>
    </recommendedName>
</protein>
<gene>
    <name evidence="11" type="ORF">SKAU_G00287270</name>
</gene>